<evidence type="ECO:0000259" key="5">
    <source>
        <dbReference type="Pfam" id="PF04376"/>
    </source>
</evidence>
<dbReference type="PANTHER" id="PTHR21367:SF1">
    <property type="entry name" value="ARGINYL-TRNA--PROTEIN TRANSFERASE 1"/>
    <property type="match status" value="1"/>
</dbReference>
<keyword evidence="1 4" id="KW-0963">Cytoplasm</keyword>
<keyword evidence="8" id="KW-1185">Reference proteome</keyword>
<evidence type="ECO:0000256" key="1">
    <source>
        <dbReference type="ARBA" id="ARBA00022490"/>
    </source>
</evidence>
<keyword evidence="3 4" id="KW-0012">Acyltransferase</keyword>
<dbReference type="PIRSF" id="PIRSF037208">
    <property type="entry name" value="ATE_pro_prd"/>
    <property type="match status" value="1"/>
</dbReference>
<proteinExistence type="inferred from homology"/>
<dbReference type="AlphaFoldDB" id="A0A9W6MV14"/>
<dbReference type="Pfam" id="PF04377">
    <property type="entry name" value="ATE_C"/>
    <property type="match status" value="1"/>
</dbReference>
<dbReference type="InterPro" id="IPR016181">
    <property type="entry name" value="Acyl_CoA_acyltransferase"/>
</dbReference>
<comment type="function">
    <text evidence="4">Functions in the N-end rule pathway of protein degradation where it conjugates Leu from its aminoacyl-tRNA to the N-termini of proteins containing an N-terminal aspartate or glutamate.</text>
</comment>
<evidence type="ECO:0000256" key="3">
    <source>
        <dbReference type="ARBA" id="ARBA00023315"/>
    </source>
</evidence>
<dbReference type="PANTHER" id="PTHR21367">
    <property type="entry name" value="ARGININE-TRNA-PROTEIN TRANSFERASE 1"/>
    <property type="match status" value="1"/>
</dbReference>
<comment type="catalytic activity">
    <reaction evidence="4">
        <text>N-terminal L-glutamyl-[protein] + L-leucyl-tRNA(Leu) = N-terminal L-leucyl-L-glutamyl-[protein] + tRNA(Leu) + H(+)</text>
        <dbReference type="Rhea" id="RHEA:50412"/>
        <dbReference type="Rhea" id="RHEA-COMP:9613"/>
        <dbReference type="Rhea" id="RHEA-COMP:9622"/>
        <dbReference type="Rhea" id="RHEA-COMP:12664"/>
        <dbReference type="Rhea" id="RHEA-COMP:12668"/>
        <dbReference type="ChEBI" id="CHEBI:15378"/>
        <dbReference type="ChEBI" id="CHEBI:64721"/>
        <dbReference type="ChEBI" id="CHEBI:78442"/>
        <dbReference type="ChEBI" id="CHEBI:78494"/>
        <dbReference type="ChEBI" id="CHEBI:133041"/>
        <dbReference type="EC" id="2.3.2.29"/>
    </reaction>
</comment>
<dbReference type="Proteomes" id="UP001143372">
    <property type="component" value="Unassembled WGS sequence"/>
</dbReference>
<dbReference type="SUPFAM" id="SSF55729">
    <property type="entry name" value="Acyl-CoA N-acyltransferases (Nat)"/>
    <property type="match status" value="1"/>
</dbReference>
<reference evidence="7" key="2">
    <citation type="submission" date="2023-01" db="EMBL/GenBank/DDBJ databases">
        <authorList>
            <person name="Sun Q."/>
            <person name="Evtushenko L."/>
        </authorList>
    </citation>
    <scope>NUCLEOTIDE SEQUENCE</scope>
    <source>
        <strain evidence="7">VKM B-2347</strain>
    </source>
</reference>
<feature type="domain" description="N-end aminoacyl transferase N-terminal" evidence="5">
    <location>
        <begin position="20"/>
        <end position="90"/>
    </location>
</feature>
<dbReference type="InterPro" id="IPR007472">
    <property type="entry name" value="N-end_Aminoacyl_Trfase_C"/>
</dbReference>
<dbReference type="GO" id="GO:0005737">
    <property type="term" value="C:cytoplasm"/>
    <property type="evidence" value="ECO:0007669"/>
    <property type="project" value="UniProtKB-SubCell"/>
</dbReference>
<dbReference type="NCBIfam" id="NF002343">
    <property type="entry name" value="PRK01305.1-4"/>
    <property type="match status" value="1"/>
</dbReference>
<dbReference type="EMBL" id="BSFI01000006">
    <property type="protein sequence ID" value="GLK67406.1"/>
    <property type="molecule type" value="Genomic_DNA"/>
</dbReference>
<comment type="similarity">
    <text evidence="4">Belongs to the R-transferase family. Bpt subfamily.</text>
</comment>
<reference evidence="7" key="1">
    <citation type="journal article" date="2014" name="Int. J. Syst. Evol. Microbiol.">
        <title>Complete genome sequence of Corynebacterium casei LMG S-19264T (=DSM 44701T), isolated from a smear-ripened cheese.</title>
        <authorList>
            <consortium name="US DOE Joint Genome Institute (JGI-PGF)"/>
            <person name="Walter F."/>
            <person name="Albersmeier A."/>
            <person name="Kalinowski J."/>
            <person name="Ruckert C."/>
        </authorList>
    </citation>
    <scope>NUCLEOTIDE SEQUENCE</scope>
    <source>
        <strain evidence="7">VKM B-2347</strain>
    </source>
</reference>
<evidence type="ECO:0000313" key="7">
    <source>
        <dbReference type="EMBL" id="GLK67406.1"/>
    </source>
</evidence>
<sequence>MNALTAHSRDTPQFYLTAPSPCPYLKGQFERKVFTHLVGEQAAPLNDLLTHGGFRRSQTIAYRPACEGCRACVSVRVRVDDFLWTKAFRRNRAVNCDLVSAEVGVTPTSEQYSLFRAYLDRRHADGGMVDMTVMDYATMVEDSHVRTGLVEYRRRGPDTAINGRGAGPLLAVALVDRLSDGLSLVYSFYDPDAQDRGLGTHVILDHVARAKTLGLPYLYLGYWVDGSPKMDYKRRFRPQEFLAPAGWTLREGE</sequence>
<dbReference type="EC" id="2.3.2.29" evidence="4"/>
<dbReference type="Pfam" id="PF04376">
    <property type="entry name" value="ATE_N"/>
    <property type="match status" value="1"/>
</dbReference>
<keyword evidence="2 4" id="KW-0808">Transferase</keyword>
<evidence type="ECO:0000259" key="6">
    <source>
        <dbReference type="Pfam" id="PF04377"/>
    </source>
</evidence>
<dbReference type="GO" id="GO:0071596">
    <property type="term" value="P:ubiquitin-dependent protein catabolic process via the N-end rule pathway"/>
    <property type="evidence" value="ECO:0007669"/>
    <property type="project" value="InterPro"/>
</dbReference>
<protein>
    <recommendedName>
        <fullName evidence="4">Aspartate/glutamate leucyltransferase</fullName>
        <ecNumber evidence="4">2.3.2.29</ecNumber>
    </recommendedName>
</protein>
<comment type="subcellular location">
    <subcellularLocation>
        <location evidence="4">Cytoplasm</location>
    </subcellularLocation>
</comment>
<evidence type="ECO:0000313" key="8">
    <source>
        <dbReference type="Proteomes" id="UP001143372"/>
    </source>
</evidence>
<dbReference type="GO" id="GO:0008914">
    <property type="term" value="F:leucyl-tRNA--protein transferase activity"/>
    <property type="evidence" value="ECO:0007669"/>
    <property type="project" value="UniProtKB-UniRule"/>
</dbReference>
<dbReference type="HAMAP" id="MF_00689">
    <property type="entry name" value="Bpt"/>
    <property type="match status" value="1"/>
</dbReference>
<dbReference type="InterPro" id="IPR030700">
    <property type="entry name" value="N-end_Aminoacyl_Trfase"/>
</dbReference>
<dbReference type="GO" id="GO:0004057">
    <property type="term" value="F:arginyl-tRNA--protein transferase activity"/>
    <property type="evidence" value="ECO:0007669"/>
    <property type="project" value="InterPro"/>
</dbReference>
<organism evidence="7 8">
    <name type="scientific">Hansschlegelia plantiphila</name>
    <dbReference type="NCBI Taxonomy" id="374655"/>
    <lineage>
        <taxon>Bacteria</taxon>
        <taxon>Pseudomonadati</taxon>
        <taxon>Pseudomonadota</taxon>
        <taxon>Alphaproteobacteria</taxon>
        <taxon>Hyphomicrobiales</taxon>
        <taxon>Methylopilaceae</taxon>
        <taxon>Hansschlegelia</taxon>
    </lineage>
</organism>
<feature type="domain" description="N-end rule aminoacyl transferase C-terminal" evidence="6">
    <location>
        <begin position="110"/>
        <end position="242"/>
    </location>
</feature>
<dbReference type="InterPro" id="IPR007471">
    <property type="entry name" value="N-end_Aminoacyl_Trfase_N"/>
</dbReference>
<comment type="catalytic activity">
    <reaction evidence="4">
        <text>N-terminal L-aspartyl-[protein] + L-leucyl-tRNA(Leu) = N-terminal L-leucyl-L-aspartyl-[protein] + tRNA(Leu) + H(+)</text>
        <dbReference type="Rhea" id="RHEA:50420"/>
        <dbReference type="Rhea" id="RHEA-COMP:9613"/>
        <dbReference type="Rhea" id="RHEA-COMP:9622"/>
        <dbReference type="Rhea" id="RHEA-COMP:12669"/>
        <dbReference type="Rhea" id="RHEA-COMP:12674"/>
        <dbReference type="ChEBI" id="CHEBI:15378"/>
        <dbReference type="ChEBI" id="CHEBI:64720"/>
        <dbReference type="ChEBI" id="CHEBI:78442"/>
        <dbReference type="ChEBI" id="CHEBI:78494"/>
        <dbReference type="ChEBI" id="CHEBI:133042"/>
        <dbReference type="EC" id="2.3.2.29"/>
    </reaction>
</comment>
<evidence type="ECO:0000256" key="4">
    <source>
        <dbReference type="HAMAP-Rule" id="MF_00689"/>
    </source>
</evidence>
<accession>A0A9W6MV14</accession>
<comment type="caution">
    <text evidence="7">The sequence shown here is derived from an EMBL/GenBank/DDBJ whole genome shotgun (WGS) entry which is preliminary data.</text>
</comment>
<name>A0A9W6MV14_9HYPH</name>
<gene>
    <name evidence="7" type="primary">ate</name>
    <name evidence="4" type="synonym">bpt</name>
    <name evidence="7" type="ORF">GCM10008179_10440</name>
</gene>
<evidence type="ECO:0000256" key="2">
    <source>
        <dbReference type="ARBA" id="ARBA00022679"/>
    </source>
</evidence>
<dbReference type="InterPro" id="IPR017138">
    <property type="entry name" value="Asp_Glu_LeuTrfase"/>
</dbReference>